<keyword evidence="1" id="KW-0472">Membrane</keyword>
<accession>A0A914S8L7</accession>
<dbReference type="WBParaSite" id="PEQ_0001354901-mRNA-1">
    <property type="protein sequence ID" value="PEQ_0001354901-mRNA-1"/>
    <property type="gene ID" value="PEQ_0001354901"/>
</dbReference>
<protein>
    <submittedName>
        <fullName evidence="3">Uncharacterized protein</fullName>
    </submittedName>
</protein>
<dbReference type="AlphaFoldDB" id="A0A914S8L7"/>
<feature type="transmembrane region" description="Helical" evidence="1">
    <location>
        <begin position="7"/>
        <end position="26"/>
    </location>
</feature>
<evidence type="ECO:0000313" key="2">
    <source>
        <dbReference type="Proteomes" id="UP000887564"/>
    </source>
</evidence>
<keyword evidence="1" id="KW-1133">Transmembrane helix</keyword>
<dbReference type="Proteomes" id="UP000887564">
    <property type="component" value="Unplaced"/>
</dbReference>
<name>A0A914S8L7_PAREQ</name>
<sequence>MRHDRDGLVFQLIVFSIVVISVLLQYHCKSTDSLSITTLPSMQWTNFSTGNATTDYETACISGDIV</sequence>
<reference evidence="3" key="1">
    <citation type="submission" date="2022-11" db="UniProtKB">
        <authorList>
            <consortium name="WormBaseParasite"/>
        </authorList>
    </citation>
    <scope>IDENTIFICATION</scope>
</reference>
<organism evidence="2 3">
    <name type="scientific">Parascaris equorum</name>
    <name type="common">Equine roundworm</name>
    <dbReference type="NCBI Taxonomy" id="6256"/>
    <lineage>
        <taxon>Eukaryota</taxon>
        <taxon>Metazoa</taxon>
        <taxon>Ecdysozoa</taxon>
        <taxon>Nematoda</taxon>
        <taxon>Chromadorea</taxon>
        <taxon>Rhabditida</taxon>
        <taxon>Spirurina</taxon>
        <taxon>Ascaridomorpha</taxon>
        <taxon>Ascaridoidea</taxon>
        <taxon>Ascarididae</taxon>
        <taxon>Parascaris</taxon>
    </lineage>
</organism>
<evidence type="ECO:0000313" key="3">
    <source>
        <dbReference type="WBParaSite" id="PEQ_0001354901-mRNA-1"/>
    </source>
</evidence>
<keyword evidence="1" id="KW-0812">Transmembrane</keyword>
<proteinExistence type="predicted"/>
<keyword evidence="2" id="KW-1185">Reference proteome</keyword>
<evidence type="ECO:0000256" key="1">
    <source>
        <dbReference type="SAM" id="Phobius"/>
    </source>
</evidence>